<sequence>MYRTSEEVRAALWRHLLYSSQSIVIVVSAMTIRLGYLEYAPSTSAPQLIEIALWRLALLLSFQSAPLAWAVFLFKGYKHRRLLIPLHESMKLLRLPLATWTCVCLLTSTVLWPILRT</sequence>
<dbReference type="Proteomes" id="UP000242418">
    <property type="component" value="Unassembled WGS sequence"/>
</dbReference>
<reference evidence="2 3" key="1">
    <citation type="submission" date="2016-10" db="EMBL/GenBank/DDBJ databases">
        <authorList>
            <person name="Varghese N."/>
            <person name="Submissions S."/>
        </authorList>
    </citation>
    <scope>NUCLEOTIDE SEQUENCE [LARGE SCALE GENOMIC DNA]</scope>
    <source>
        <strain evidence="2 3">DSM 17833</strain>
    </source>
</reference>
<feature type="transmembrane region" description="Helical" evidence="1">
    <location>
        <begin position="95"/>
        <end position="115"/>
    </location>
</feature>
<evidence type="ECO:0000313" key="2">
    <source>
        <dbReference type="EMBL" id="SCW65466.1"/>
    </source>
</evidence>
<name>A0AB37Z8J8_9PSED</name>
<keyword evidence="3" id="KW-1185">Reference proteome</keyword>
<keyword evidence="1" id="KW-0812">Transmembrane</keyword>
<evidence type="ECO:0000313" key="3">
    <source>
        <dbReference type="Proteomes" id="UP000242418"/>
    </source>
</evidence>
<dbReference type="AlphaFoldDB" id="A0AB37Z8J8"/>
<keyword evidence="1" id="KW-0472">Membrane</keyword>
<dbReference type="EMBL" id="FMTL01000002">
    <property type="protein sequence ID" value="SCW65466.1"/>
    <property type="molecule type" value="Genomic_DNA"/>
</dbReference>
<comment type="caution">
    <text evidence="2">The sequence shown here is derived from an EMBL/GenBank/DDBJ whole genome shotgun (WGS) entry which is preliminary data.</text>
</comment>
<evidence type="ECO:0000256" key="1">
    <source>
        <dbReference type="SAM" id="Phobius"/>
    </source>
</evidence>
<feature type="transmembrane region" description="Helical" evidence="1">
    <location>
        <begin position="12"/>
        <end position="32"/>
    </location>
</feature>
<keyword evidence="1" id="KW-1133">Transmembrane helix</keyword>
<organism evidence="2 3">
    <name type="scientific">Pseudomonas peli</name>
    <dbReference type="NCBI Taxonomy" id="592361"/>
    <lineage>
        <taxon>Bacteria</taxon>
        <taxon>Pseudomonadati</taxon>
        <taxon>Pseudomonadota</taxon>
        <taxon>Gammaproteobacteria</taxon>
        <taxon>Pseudomonadales</taxon>
        <taxon>Pseudomonadaceae</taxon>
        <taxon>Pseudomonas</taxon>
    </lineage>
</organism>
<protein>
    <submittedName>
        <fullName evidence="2">Uncharacterized protein</fullName>
    </submittedName>
</protein>
<gene>
    <name evidence="2" type="ORF">SAMN05216370_2512</name>
</gene>
<proteinExistence type="predicted"/>
<feature type="transmembrane region" description="Helical" evidence="1">
    <location>
        <begin position="52"/>
        <end position="74"/>
    </location>
</feature>
<accession>A0AB37Z8J8</accession>